<sequence>MKAIYRLLILLFMVTVMSNCTSDFDEMNIKPDAFTKDEVSAKFFLTGPQVRLYAPDRFPYWRAHLIHADRYAGHFCFGFNGSWWSDALGYAYNSGYTDASWGWLAGYLGNLDNYMKLVKTGGEFENQYMYAIGLVMKGLYFQMYTDVFGMLPYSEAGNPDITLPKFDEQAVIYQGIIAELDEAMQIIGDETKTGSNVDDVGDNDLYFDGDLQKWKKLANTLKLRMGLRAYGAPGADFAQSAITQALGAPLLEASDENCLLQKDEIQSQWSSAAYGDVWYNFGTGSDWTVGKTLIDNLRNNNDPRLEKYAKPAAGGTNEFVEPDGPEAALFDKRVDYVLAVLEEAGAEYTRTDGVNDKGKKVVTIEMAENFYYIGQPTRLNGDTYPYSAYGFWSTPAEIVIQRKGSGDMFPEIAMTAAEGHFLQAEAIVKGFGSGDAQAHYQEGIRQAMLLWDVNSGAIETFLAEEDMAQLNGSTDEMLEKIATQRWIVSYTDGFEAWAIVRDTGYPTELAQGVSDFDIFAAGDINGDYPQRMRYGNQAINTNGANVNIAIGIQGPNTQDTKLWWAK</sequence>
<dbReference type="Proteomes" id="UP000198964">
    <property type="component" value="Unassembled WGS sequence"/>
</dbReference>
<proteinExistence type="predicted"/>
<dbReference type="RefSeq" id="WP_093920035.1">
    <property type="nucleotide sequence ID" value="NZ_FONW01000005.1"/>
</dbReference>
<keyword evidence="3" id="KW-1185">Reference proteome</keyword>
<protein>
    <submittedName>
        <fullName evidence="2">Starch-binding associating with outer membrane</fullName>
    </submittedName>
</protein>
<accession>A0A1I2I6R3</accession>
<evidence type="ECO:0000313" key="3">
    <source>
        <dbReference type="Proteomes" id="UP000198964"/>
    </source>
</evidence>
<gene>
    <name evidence="2" type="ORF">SAMN05216283_105126</name>
</gene>
<dbReference type="InterPro" id="IPR011990">
    <property type="entry name" value="TPR-like_helical_dom_sf"/>
</dbReference>
<dbReference type="SUPFAM" id="SSF48452">
    <property type="entry name" value="TPR-like"/>
    <property type="match status" value="1"/>
</dbReference>
<feature type="chain" id="PRO_5011670042" evidence="1">
    <location>
        <begin position="19"/>
        <end position="566"/>
    </location>
</feature>
<dbReference type="Pfam" id="PF12771">
    <property type="entry name" value="SusD-like_2"/>
    <property type="match status" value="2"/>
</dbReference>
<evidence type="ECO:0000256" key="1">
    <source>
        <dbReference type="SAM" id="SignalP"/>
    </source>
</evidence>
<reference evidence="2 3" key="1">
    <citation type="submission" date="2016-10" db="EMBL/GenBank/DDBJ databases">
        <authorList>
            <person name="de Groot N.N."/>
        </authorList>
    </citation>
    <scope>NUCLEOTIDE SEQUENCE [LARGE SCALE GENOMIC DNA]</scope>
    <source>
        <strain evidence="2 3">CGMCC 1.9156</strain>
    </source>
</reference>
<dbReference type="Gene3D" id="1.25.40.390">
    <property type="match status" value="1"/>
</dbReference>
<organism evidence="2 3">
    <name type="scientific">Sunxiuqinia elliptica</name>
    <dbReference type="NCBI Taxonomy" id="655355"/>
    <lineage>
        <taxon>Bacteria</taxon>
        <taxon>Pseudomonadati</taxon>
        <taxon>Bacteroidota</taxon>
        <taxon>Bacteroidia</taxon>
        <taxon>Marinilabiliales</taxon>
        <taxon>Prolixibacteraceae</taxon>
        <taxon>Sunxiuqinia</taxon>
    </lineage>
</organism>
<keyword evidence="1" id="KW-0732">Signal</keyword>
<dbReference type="STRING" id="655355.SAMN05216283_105126"/>
<feature type="signal peptide" evidence="1">
    <location>
        <begin position="1"/>
        <end position="18"/>
    </location>
</feature>
<name>A0A1I2I6R3_9BACT</name>
<dbReference type="InterPro" id="IPR041662">
    <property type="entry name" value="SusD-like_2"/>
</dbReference>
<dbReference type="AlphaFoldDB" id="A0A1I2I6R3"/>
<dbReference type="EMBL" id="FONW01000005">
    <property type="protein sequence ID" value="SFF37318.1"/>
    <property type="molecule type" value="Genomic_DNA"/>
</dbReference>
<evidence type="ECO:0000313" key="2">
    <source>
        <dbReference type="EMBL" id="SFF37318.1"/>
    </source>
</evidence>